<evidence type="ECO:0000313" key="2">
    <source>
        <dbReference type="EMBL" id="NJC17515.1"/>
    </source>
</evidence>
<name>A0A7X5YAG7_9BACT</name>
<evidence type="ECO:0000256" key="1">
    <source>
        <dbReference type="SAM" id="Phobius"/>
    </source>
</evidence>
<proteinExistence type="predicted"/>
<keyword evidence="5" id="KW-1185">Reference proteome</keyword>
<gene>
    <name evidence="3" type="ORF">F1644_22270</name>
    <name evidence="2" type="ORF">GGR15_001126</name>
</gene>
<evidence type="ECO:0000313" key="4">
    <source>
        <dbReference type="Proteomes" id="UP000576368"/>
    </source>
</evidence>
<sequence length="139" mass="15790">MKKNHSILFITLMIASLGVITTWFAFTTQPDNFSNAPLTTIEIPRDSINLKTIRYDEQPQATFTLKNTGMHPLLIKDVLTTCGCTNPRWEKRPVLPGQTREIIVTFKPNSLGRFTKTIQVLCNTTLKLHDLKLEGFVTE</sequence>
<feature type="transmembrane region" description="Helical" evidence="1">
    <location>
        <begin position="7"/>
        <end position="26"/>
    </location>
</feature>
<dbReference type="Proteomes" id="UP001302374">
    <property type="component" value="Chromosome"/>
</dbReference>
<dbReference type="Pfam" id="PF07610">
    <property type="entry name" value="DUF1573"/>
    <property type="match status" value="1"/>
</dbReference>
<dbReference type="RefSeq" id="WP_118302641.1">
    <property type="nucleotide sequence ID" value="NZ_BMPA01000021.1"/>
</dbReference>
<dbReference type="GeneID" id="86894084"/>
<dbReference type="EMBL" id="JAATLI010000003">
    <property type="protein sequence ID" value="NJC17515.1"/>
    <property type="molecule type" value="Genomic_DNA"/>
</dbReference>
<reference evidence="2 4" key="2">
    <citation type="submission" date="2020-03" db="EMBL/GenBank/DDBJ databases">
        <title>Genomic Encyclopedia of Type Strains, Phase IV (KMG-IV): sequencing the most valuable type-strain genomes for metagenomic binning, comparative biology and taxonomic classification.</title>
        <authorList>
            <person name="Goeker M."/>
        </authorList>
    </citation>
    <scope>NUCLEOTIDE SEQUENCE [LARGE SCALE GENOMIC DNA]</scope>
    <source>
        <strain evidence="2 4">DSM 105722</strain>
    </source>
</reference>
<dbReference type="InterPro" id="IPR013783">
    <property type="entry name" value="Ig-like_fold"/>
</dbReference>
<dbReference type="EMBL" id="CP043839">
    <property type="protein sequence ID" value="WOF14813.1"/>
    <property type="molecule type" value="Genomic_DNA"/>
</dbReference>
<keyword evidence="1" id="KW-0812">Transmembrane</keyword>
<dbReference type="PANTHER" id="PTHR37833:SF1">
    <property type="entry name" value="SIGNAL PEPTIDE PROTEIN"/>
    <property type="match status" value="1"/>
</dbReference>
<protein>
    <submittedName>
        <fullName evidence="3">DUF1573 domain-containing protein</fullName>
    </submittedName>
</protein>
<evidence type="ECO:0000313" key="3">
    <source>
        <dbReference type="EMBL" id="WOF14813.1"/>
    </source>
</evidence>
<dbReference type="Proteomes" id="UP000576368">
    <property type="component" value="Unassembled WGS sequence"/>
</dbReference>
<dbReference type="Gene3D" id="2.60.40.10">
    <property type="entry name" value="Immunoglobulins"/>
    <property type="match status" value="1"/>
</dbReference>
<organism evidence="2 4">
    <name type="scientific">Butyricimonas paravirosa</name>
    <dbReference type="NCBI Taxonomy" id="1472417"/>
    <lineage>
        <taxon>Bacteria</taxon>
        <taxon>Pseudomonadati</taxon>
        <taxon>Bacteroidota</taxon>
        <taxon>Bacteroidia</taxon>
        <taxon>Bacteroidales</taxon>
        <taxon>Odoribacteraceae</taxon>
        <taxon>Butyricimonas</taxon>
    </lineage>
</organism>
<reference evidence="3 5" key="1">
    <citation type="submission" date="2019-09" db="EMBL/GenBank/DDBJ databases">
        <title>Butyricimonas paravirosa DSM 105722 (=214-4 = JCM 18677 = CCUG 65563).</title>
        <authorList>
            <person name="Le Roy T."/>
            <person name="Cani P.D."/>
        </authorList>
    </citation>
    <scope>NUCLEOTIDE SEQUENCE [LARGE SCALE GENOMIC DNA]</scope>
    <source>
        <strain evidence="3 5">DSM 105722</strain>
    </source>
</reference>
<keyword evidence="1" id="KW-0472">Membrane</keyword>
<keyword evidence="1" id="KW-1133">Transmembrane helix</keyword>
<dbReference type="AlphaFoldDB" id="A0A7X5YAG7"/>
<dbReference type="InterPro" id="IPR011467">
    <property type="entry name" value="DUF1573"/>
</dbReference>
<dbReference type="PANTHER" id="PTHR37833">
    <property type="entry name" value="LIPOPROTEIN-RELATED"/>
    <property type="match status" value="1"/>
</dbReference>
<evidence type="ECO:0000313" key="5">
    <source>
        <dbReference type="Proteomes" id="UP001302374"/>
    </source>
</evidence>
<accession>A0A7X5YAG7</accession>